<dbReference type="InterPro" id="IPR023267">
    <property type="entry name" value="RCMT"/>
</dbReference>
<dbReference type="PANTHER" id="PTHR22807">
    <property type="entry name" value="NOP2 YEAST -RELATED NOL1/NOP2/FMU SUN DOMAIN-CONTAINING"/>
    <property type="match status" value="1"/>
</dbReference>
<evidence type="ECO:0000256" key="2">
    <source>
        <dbReference type="ARBA" id="ARBA00022679"/>
    </source>
</evidence>
<organism evidence="8 9">
    <name type="scientific">Pycnococcus provasolii</name>
    <dbReference type="NCBI Taxonomy" id="41880"/>
    <lineage>
        <taxon>Eukaryota</taxon>
        <taxon>Viridiplantae</taxon>
        <taxon>Chlorophyta</taxon>
        <taxon>Pseudoscourfieldiophyceae</taxon>
        <taxon>Pseudoscourfieldiales</taxon>
        <taxon>Pycnococcaceae</taxon>
        <taxon>Pycnococcus</taxon>
    </lineage>
</organism>
<feature type="compositionally biased region" description="Polar residues" evidence="6">
    <location>
        <begin position="51"/>
        <end position="65"/>
    </location>
</feature>
<dbReference type="GO" id="GO:0003723">
    <property type="term" value="F:RNA binding"/>
    <property type="evidence" value="ECO:0007669"/>
    <property type="project" value="UniProtKB-UniRule"/>
</dbReference>
<dbReference type="InterPro" id="IPR049560">
    <property type="entry name" value="MeTrfase_RsmB-F_NOP2_cat"/>
</dbReference>
<evidence type="ECO:0000256" key="4">
    <source>
        <dbReference type="ARBA" id="ARBA00022884"/>
    </source>
</evidence>
<dbReference type="EMBL" id="BNJQ01000019">
    <property type="protein sequence ID" value="GHP08007.1"/>
    <property type="molecule type" value="Genomic_DNA"/>
</dbReference>
<comment type="caution">
    <text evidence="8">The sequence shown here is derived from an EMBL/GenBank/DDBJ whole genome shotgun (WGS) entry which is preliminary data.</text>
</comment>
<evidence type="ECO:0000256" key="5">
    <source>
        <dbReference type="PROSITE-ProRule" id="PRU01023"/>
    </source>
</evidence>
<dbReference type="GO" id="GO:0008173">
    <property type="term" value="F:RNA methyltransferase activity"/>
    <property type="evidence" value="ECO:0007669"/>
    <property type="project" value="InterPro"/>
</dbReference>
<reference evidence="8" key="1">
    <citation type="submission" date="2020-10" db="EMBL/GenBank/DDBJ databases">
        <title>Unveiling of a novel bifunctional photoreceptor, Dualchrome1, isolated from a cosmopolitan green alga.</title>
        <authorList>
            <person name="Suzuki S."/>
            <person name="Kawachi M."/>
        </authorList>
    </citation>
    <scope>NUCLEOTIDE SEQUENCE</scope>
    <source>
        <strain evidence="8">NIES 2893</strain>
    </source>
</reference>
<feature type="binding site" evidence="5">
    <location>
        <begin position="348"/>
        <end position="354"/>
    </location>
    <ligand>
        <name>S-adenosyl-L-methionine</name>
        <dbReference type="ChEBI" id="CHEBI:59789"/>
    </ligand>
</feature>
<evidence type="ECO:0000259" key="7">
    <source>
        <dbReference type="PROSITE" id="PS51686"/>
    </source>
</evidence>
<dbReference type="SUPFAM" id="SSF53335">
    <property type="entry name" value="S-adenosyl-L-methionine-dependent methyltransferases"/>
    <property type="match status" value="1"/>
</dbReference>
<evidence type="ECO:0000313" key="9">
    <source>
        <dbReference type="Proteomes" id="UP000660262"/>
    </source>
</evidence>
<feature type="region of interest" description="Disordered" evidence="6">
    <location>
        <begin position="1"/>
        <end position="104"/>
    </location>
</feature>
<protein>
    <recommendedName>
        <fullName evidence="7">SAM-dependent MTase RsmB/NOP-type domain-containing protein</fullName>
    </recommendedName>
</protein>
<dbReference type="GO" id="GO:0070475">
    <property type="term" value="P:rRNA base methylation"/>
    <property type="evidence" value="ECO:0007669"/>
    <property type="project" value="TreeGrafter"/>
</dbReference>
<dbReference type="PRINTS" id="PR02008">
    <property type="entry name" value="RCMTFAMILY"/>
</dbReference>
<evidence type="ECO:0000256" key="3">
    <source>
        <dbReference type="ARBA" id="ARBA00022691"/>
    </source>
</evidence>
<dbReference type="PANTHER" id="PTHR22807:SF4">
    <property type="entry name" value="28S RRNA (CYTOSINE-C(5))-METHYLTRANSFERASE"/>
    <property type="match status" value="1"/>
</dbReference>
<keyword evidence="3 5" id="KW-0949">S-adenosyl-L-methionine</keyword>
<dbReference type="Pfam" id="PF01189">
    <property type="entry name" value="Methyltr_RsmB-F"/>
    <property type="match status" value="1"/>
</dbReference>
<dbReference type="Gene3D" id="3.40.50.150">
    <property type="entry name" value="Vaccinia Virus protein VP39"/>
    <property type="match status" value="1"/>
</dbReference>
<keyword evidence="4 5" id="KW-0694">RNA-binding</keyword>
<accession>A0A830HSS8</accession>
<proteinExistence type="inferred from homology"/>
<comment type="similarity">
    <text evidence="5">Belongs to the class I-like SAM-binding methyltransferase superfamily. RsmB/NOP family.</text>
</comment>
<dbReference type="GO" id="GO:0005730">
    <property type="term" value="C:nucleolus"/>
    <property type="evidence" value="ECO:0007669"/>
    <property type="project" value="TreeGrafter"/>
</dbReference>
<dbReference type="OrthoDB" id="435282at2759"/>
<keyword evidence="1 5" id="KW-0489">Methyltransferase</keyword>
<dbReference type="InterPro" id="IPR029063">
    <property type="entry name" value="SAM-dependent_MTases_sf"/>
</dbReference>
<dbReference type="PROSITE" id="PS51686">
    <property type="entry name" value="SAM_MT_RSMB_NOP"/>
    <property type="match status" value="1"/>
</dbReference>
<feature type="active site" description="Nucleophile" evidence="5">
    <location>
        <position position="509"/>
    </location>
</feature>
<dbReference type="Proteomes" id="UP000660262">
    <property type="component" value="Unassembled WGS sequence"/>
</dbReference>
<feature type="binding site" evidence="5">
    <location>
        <position position="402"/>
    </location>
    <ligand>
        <name>S-adenosyl-L-methionine</name>
        <dbReference type="ChEBI" id="CHEBI:59789"/>
    </ligand>
</feature>
<feature type="binding site" evidence="5">
    <location>
        <position position="444"/>
    </location>
    <ligand>
        <name>S-adenosyl-L-methionine</name>
        <dbReference type="ChEBI" id="CHEBI:59789"/>
    </ligand>
</feature>
<evidence type="ECO:0000256" key="1">
    <source>
        <dbReference type="ARBA" id="ARBA00022603"/>
    </source>
</evidence>
<evidence type="ECO:0000313" key="8">
    <source>
        <dbReference type="EMBL" id="GHP08007.1"/>
    </source>
</evidence>
<keyword evidence="9" id="KW-1185">Reference proteome</keyword>
<evidence type="ECO:0000256" key="6">
    <source>
        <dbReference type="SAM" id="MobiDB-lite"/>
    </source>
</evidence>
<sequence length="586" mass="61979">MKKHGGGNNNTTKPGRSKNTKPPGFVLSMKKDLKVIKKKNSRKKNTNSHSQSQPASSLGFNQSRRTSFKPVKGGRRAGSGDHASKTVATTRERGIGTRETKNGAVDERVRRQACAALTTLLNADATAKHGASIKSLTLGERVYAKRATYALTIETLRYLPVLRIVARESGMVDVNTSSPAGCAEGMKPCLLYVLMYEMLIGPSGADALRLPGAGGAARKVASAEDDLRKAADSLCEEHGVAHLREVLGKLTSTAARQHTRESCFVRVNAALTPQTATTRKICAKLASELDAKPDEHVPLGLVVPASRARELAEHDLVANGHVILQGKSSCLAALALAPSPGETVVDCCAAPGNKTSHLAALVGSGGTVLAVERDASRHRMLRKRLALLLGKTSNAVRCVQADFLDLVARAMNQNTSKKRKNHAGGTDADDGIATLCAATSVLVDAPCSGSGTRNTRGDTLVANARDADDADASEEREVKRAAALGRLQAKLLTAALSLPSARRVVYSTCSIYPAENEEVVGACMEHAKLHGFHLKRALPSWPRRGLASAGVAGVDLDRVVRVDPDADGADGFFVALFEKSTSTRTS</sequence>
<feature type="binding site" evidence="5">
    <location>
        <position position="372"/>
    </location>
    <ligand>
        <name>S-adenosyl-L-methionine</name>
        <dbReference type="ChEBI" id="CHEBI:59789"/>
    </ligand>
</feature>
<name>A0A830HSS8_9CHLO</name>
<feature type="domain" description="SAM-dependent MTase RsmB/NOP-type" evidence="7">
    <location>
        <begin position="253"/>
        <end position="580"/>
    </location>
</feature>
<dbReference type="InterPro" id="IPR001678">
    <property type="entry name" value="MeTrfase_RsmB-F_NOP2_dom"/>
</dbReference>
<feature type="compositionally biased region" description="Basic and acidic residues" evidence="6">
    <location>
        <begin position="78"/>
        <end position="104"/>
    </location>
</feature>
<gene>
    <name evidence="8" type="ORF">PPROV_000674900</name>
</gene>
<keyword evidence="2 5" id="KW-0808">Transferase</keyword>
<dbReference type="AlphaFoldDB" id="A0A830HSS8"/>
<feature type="compositionally biased region" description="Basic residues" evidence="6">
    <location>
        <begin position="36"/>
        <end position="46"/>
    </location>
</feature>